<dbReference type="Proteomes" id="UP000023152">
    <property type="component" value="Unassembled WGS sequence"/>
</dbReference>
<dbReference type="PROSITE" id="PS50082">
    <property type="entry name" value="WD_REPEATS_2"/>
    <property type="match status" value="1"/>
</dbReference>
<dbReference type="InterPro" id="IPR001680">
    <property type="entry name" value="WD40_rpt"/>
</dbReference>
<dbReference type="InterPro" id="IPR015943">
    <property type="entry name" value="WD40/YVTN_repeat-like_dom_sf"/>
</dbReference>
<proteinExistence type="predicted"/>
<reference evidence="2 3" key="1">
    <citation type="journal article" date="2013" name="Curr. Biol.">
        <title>The Genome of the Foraminiferan Reticulomyxa filosa.</title>
        <authorList>
            <person name="Glockner G."/>
            <person name="Hulsmann N."/>
            <person name="Schleicher M."/>
            <person name="Noegel A.A."/>
            <person name="Eichinger L."/>
            <person name="Gallinger C."/>
            <person name="Pawlowski J."/>
            <person name="Sierra R."/>
            <person name="Euteneuer U."/>
            <person name="Pillet L."/>
            <person name="Moustafa A."/>
            <person name="Platzer M."/>
            <person name="Groth M."/>
            <person name="Szafranski K."/>
            <person name="Schliwa M."/>
        </authorList>
    </citation>
    <scope>NUCLEOTIDE SEQUENCE [LARGE SCALE GENOMIC DNA]</scope>
</reference>
<dbReference type="Gene3D" id="2.130.10.10">
    <property type="entry name" value="YVTN repeat-like/Quinoprotein amine dehydrogenase"/>
    <property type="match status" value="1"/>
</dbReference>
<gene>
    <name evidence="2" type="ORF">RFI_25323</name>
</gene>
<dbReference type="EMBL" id="ASPP01021778">
    <property type="protein sequence ID" value="ETO12052.1"/>
    <property type="molecule type" value="Genomic_DNA"/>
</dbReference>
<sequence>KKKKKKKKKKKGGYNLIKKNKKTGNTRIAFNRFNDILDFDGERVLYRNTSKDGSKNIGILRLPVPSIRNRDSTYTVPRIHSSLATKKQTVTINVRDDESDEKVFSVPLTNAKKRNSDEAHDFMFVDDKLGSFILLFFFLMCQEGSSYIKQATHVIPMNKWVLPKSTTNYSCFQMFEDKVCYVSNHNLIKVYDIKKGQVICRLDGHSHYILALEYVNPDFIVSLGSDQTIRVWQIFDTHFTSNNSSNPNKLCEWKCVFLQRNIPGHFVPGYLYKIEMLRELIVYSADNGLFAFKWTTEIDKYANDTQI</sequence>
<organism evidence="2 3">
    <name type="scientific">Reticulomyxa filosa</name>
    <dbReference type="NCBI Taxonomy" id="46433"/>
    <lineage>
        <taxon>Eukaryota</taxon>
        <taxon>Sar</taxon>
        <taxon>Rhizaria</taxon>
        <taxon>Retaria</taxon>
        <taxon>Foraminifera</taxon>
        <taxon>Monothalamids</taxon>
        <taxon>Reticulomyxidae</taxon>
        <taxon>Reticulomyxa</taxon>
    </lineage>
</organism>
<evidence type="ECO:0000256" key="1">
    <source>
        <dbReference type="PROSITE-ProRule" id="PRU00221"/>
    </source>
</evidence>
<evidence type="ECO:0000313" key="3">
    <source>
        <dbReference type="Proteomes" id="UP000023152"/>
    </source>
</evidence>
<feature type="non-terminal residue" evidence="2">
    <location>
        <position position="1"/>
    </location>
</feature>
<comment type="caution">
    <text evidence="2">The sequence shown here is derived from an EMBL/GenBank/DDBJ whole genome shotgun (WGS) entry which is preliminary data.</text>
</comment>
<dbReference type="PROSITE" id="PS50294">
    <property type="entry name" value="WD_REPEATS_REGION"/>
    <property type="match status" value="1"/>
</dbReference>
<dbReference type="InterPro" id="IPR036322">
    <property type="entry name" value="WD40_repeat_dom_sf"/>
</dbReference>
<name>X6MF60_RETFI</name>
<evidence type="ECO:0000313" key="2">
    <source>
        <dbReference type="EMBL" id="ETO12052.1"/>
    </source>
</evidence>
<dbReference type="SMART" id="SM00320">
    <property type="entry name" value="WD40"/>
    <property type="match status" value="1"/>
</dbReference>
<keyword evidence="1" id="KW-0853">WD repeat</keyword>
<dbReference type="AlphaFoldDB" id="X6MF60"/>
<dbReference type="SUPFAM" id="SSF50978">
    <property type="entry name" value="WD40 repeat-like"/>
    <property type="match status" value="1"/>
</dbReference>
<feature type="repeat" description="WD" evidence="1">
    <location>
        <begin position="202"/>
        <end position="234"/>
    </location>
</feature>
<protein>
    <submittedName>
        <fullName evidence="2">Uncharacterized protein</fullName>
    </submittedName>
</protein>
<keyword evidence="3" id="KW-1185">Reference proteome</keyword>
<accession>X6MF60</accession>